<comment type="similarity">
    <text evidence="1">Belongs to the initiator RepB protein family.</text>
</comment>
<organism evidence="3 4">
    <name type="scientific">Hymenobacter arizonensis</name>
    <name type="common">Siccationidurans arizonensis</name>
    <dbReference type="NCBI Taxonomy" id="1227077"/>
    <lineage>
        <taxon>Bacteria</taxon>
        <taxon>Pseudomonadati</taxon>
        <taxon>Bacteroidota</taxon>
        <taxon>Cytophagia</taxon>
        <taxon>Cytophagales</taxon>
        <taxon>Hymenobacteraceae</taxon>
        <taxon>Hymenobacter</taxon>
    </lineage>
</organism>
<feature type="domain" description="Initiator Rep protein WH1" evidence="2">
    <location>
        <begin position="18"/>
        <end position="134"/>
    </location>
</feature>
<reference evidence="4" key="1">
    <citation type="submission" date="2016-10" db="EMBL/GenBank/DDBJ databases">
        <authorList>
            <person name="Varghese N."/>
            <person name="Submissions S."/>
        </authorList>
    </citation>
    <scope>NUCLEOTIDE SEQUENCE [LARGE SCALE GENOMIC DNA]</scope>
    <source>
        <strain evidence="4">OR362-8,ATCC BAA-1266,JCM 13504</strain>
    </source>
</reference>
<keyword evidence="4" id="KW-1185">Reference proteome</keyword>
<dbReference type="InterPro" id="IPR000525">
    <property type="entry name" value="Initiator_Rep_WH1"/>
</dbReference>
<accession>A0A1I6BMG4</accession>
<dbReference type="RefSeq" id="WP_092678779.1">
    <property type="nucleotide sequence ID" value="NZ_FOXS01000010.1"/>
</dbReference>
<dbReference type="Proteomes" id="UP000199029">
    <property type="component" value="Unassembled WGS sequence"/>
</dbReference>
<protein>
    <recommendedName>
        <fullName evidence="2">Initiator Rep protein WH1 domain-containing protein</fullName>
    </recommendedName>
</protein>
<evidence type="ECO:0000256" key="1">
    <source>
        <dbReference type="ARBA" id="ARBA00038283"/>
    </source>
</evidence>
<proteinExistence type="inferred from homology"/>
<dbReference type="GO" id="GO:0003887">
    <property type="term" value="F:DNA-directed DNA polymerase activity"/>
    <property type="evidence" value="ECO:0007669"/>
    <property type="project" value="InterPro"/>
</dbReference>
<dbReference type="OrthoDB" id="867244at2"/>
<dbReference type="Pfam" id="PF01051">
    <property type="entry name" value="Rep3_N"/>
    <property type="match status" value="1"/>
</dbReference>
<evidence type="ECO:0000313" key="4">
    <source>
        <dbReference type="Proteomes" id="UP000199029"/>
    </source>
</evidence>
<dbReference type="EMBL" id="FOXS01000010">
    <property type="protein sequence ID" value="SFQ82133.1"/>
    <property type="molecule type" value="Genomic_DNA"/>
</dbReference>
<dbReference type="STRING" id="1227077.SAMN04515668_4742"/>
<dbReference type="GO" id="GO:0006270">
    <property type="term" value="P:DNA replication initiation"/>
    <property type="evidence" value="ECO:0007669"/>
    <property type="project" value="InterPro"/>
</dbReference>
<sequence length="143" mass="16289">MTESDFLVSLFGPFAPTFNPVEARLFARALGGLLPESQQLSFQLAFHDIIPGGNAGGRQYAQLRVAIKRLMQSLQYETFALDHRRTEYIVPFSVLRLDSDTERISGELNPHLSPHWRQLASKFTGAELEALFMLRWVNRPRPC</sequence>
<name>A0A1I6BMG4_HYMAR</name>
<evidence type="ECO:0000259" key="2">
    <source>
        <dbReference type="Pfam" id="PF01051"/>
    </source>
</evidence>
<dbReference type="AlphaFoldDB" id="A0A1I6BMG4"/>
<gene>
    <name evidence="3" type="ORF">SAMN04515668_4742</name>
</gene>
<evidence type="ECO:0000313" key="3">
    <source>
        <dbReference type="EMBL" id="SFQ82133.1"/>
    </source>
</evidence>